<feature type="compositionally biased region" description="Low complexity" evidence="4">
    <location>
        <begin position="266"/>
        <end position="276"/>
    </location>
</feature>
<evidence type="ECO:0000313" key="5">
    <source>
        <dbReference type="EMBL" id="CAJ1961669.1"/>
    </source>
</evidence>
<dbReference type="GO" id="GO:0031267">
    <property type="term" value="F:small GTPase binding"/>
    <property type="evidence" value="ECO:0007669"/>
    <property type="project" value="TreeGrafter"/>
</dbReference>
<dbReference type="Pfam" id="PF13516">
    <property type="entry name" value="LRR_6"/>
    <property type="match status" value="1"/>
</dbReference>
<dbReference type="PANTHER" id="PTHR24113:SF12">
    <property type="entry name" value="RAN GTPASE-ACTIVATING PROTEIN 1"/>
    <property type="match status" value="1"/>
</dbReference>
<dbReference type="Proteomes" id="UP001295423">
    <property type="component" value="Unassembled WGS sequence"/>
</dbReference>
<sequence>MHLRVDGIQESPSLAWSSNEPVSVENESNAKRVSEASLPSNCRNHKSIKWWLRIKGIFQRRFGSDSHQESPSSSSNNAAHSHMSSGNSRRRRSRSTRIGRRKSEFHDKNGELTDQAEGRPSNNESNSNRTGPLQSTGTKNQRKAMSVRSKSQSSDDSDSITKDCEYGHPMNPHIVIHSLPLTKKVVRAVNRHWSRINMANEISNGICSNDSASSISSEESSPPLSPRSLSLHHNQCNRDPKALQTLLQSFSKDAKPAARKLLRPRTTSSTTQSTNSESSLKSLSLCWNGIGTSASVLEMLAQQLAPLSPQLEELKLCGNPLGIGSGGFESLFRTGRLHTIQDVHLSDCDLGSNSSKNGYSSMKILAKYLSQPSCEIQTLNLKMNGIDSRGAQILAQGIAQNESLQVLQLDCNSIQRDGVNAILDAMISNPKSALVELSICANLVSSECVRVIGQKLHQTQLKTLRLNHNDLGDEGVELLLPALRSNDGINTVGSSCLEELHLCSNNLSNKSILALAHTLQSNACLKKLYLTGNTAITRRSVSTFVDMLRGRNSTLMKVDILEDTYDNHLIHSKLDYFCQTNHYASVMVGGKIHESLWPALLGNTKRPDIVFFLLQRKPDLIGPFHCHVQND</sequence>
<dbReference type="AlphaFoldDB" id="A0AAD2JLI4"/>
<feature type="compositionally biased region" description="Polar residues" evidence="4">
    <location>
        <begin position="120"/>
        <end position="139"/>
    </location>
</feature>
<keyword evidence="2" id="KW-0433">Leucine-rich repeat</keyword>
<organism evidence="5 6">
    <name type="scientific">Cylindrotheca closterium</name>
    <dbReference type="NCBI Taxonomy" id="2856"/>
    <lineage>
        <taxon>Eukaryota</taxon>
        <taxon>Sar</taxon>
        <taxon>Stramenopiles</taxon>
        <taxon>Ochrophyta</taxon>
        <taxon>Bacillariophyta</taxon>
        <taxon>Bacillariophyceae</taxon>
        <taxon>Bacillariophycidae</taxon>
        <taxon>Bacillariales</taxon>
        <taxon>Bacillariaceae</taxon>
        <taxon>Cylindrotheca</taxon>
    </lineage>
</organism>
<comment type="caution">
    <text evidence="5">The sequence shown here is derived from an EMBL/GenBank/DDBJ whole genome shotgun (WGS) entry which is preliminary data.</text>
</comment>
<keyword evidence="3" id="KW-0677">Repeat</keyword>
<dbReference type="InterPro" id="IPR032675">
    <property type="entry name" value="LRR_dom_sf"/>
</dbReference>
<dbReference type="GO" id="GO:0006913">
    <property type="term" value="P:nucleocytoplasmic transport"/>
    <property type="evidence" value="ECO:0007669"/>
    <property type="project" value="TreeGrafter"/>
</dbReference>
<dbReference type="PANTHER" id="PTHR24113">
    <property type="entry name" value="RAN GTPASE-ACTIVATING PROTEIN 1"/>
    <property type="match status" value="1"/>
</dbReference>
<accession>A0AAD2JLI4</accession>
<dbReference type="GO" id="GO:0005634">
    <property type="term" value="C:nucleus"/>
    <property type="evidence" value="ECO:0007669"/>
    <property type="project" value="TreeGrafter"/>
</dbReference>
<name>A0AAD2JLI4_9STRA</name>
<keyword evidence="1" id="KW-0343">GTPase activation</keyword>
<reference evidence="5" key="1">
    <citation type="submission" date="2023-08" db="EMBL/GenBank/DDBJ databases">
        <authorList>
            <person name="Audoor S."/>
            <person name="Bilcke G."/>
        </authorList>
    </citation>
    <scope>NUCLEOTIDE SEQUENCE</scope>
</reference>
<evidence type="ECO:0000256" key="2">
    <source>
        <dbReference type="ARBA" id="ARBA00022614"/>
    </source>
</evidence>
<dbReference type="SUPFAM" id="SSF52047">
    <property type="entry name" value="RNI-like"/>
    <property type="match status" value="1"/>
</dbReference>
<dbReference type="EMBL" id="CAKOGP040002091">
    <property type="protein sequence ID" value="CAJ1961669.1"/>
    <property type="molecule type" value="Genomic_DNA"/>
</dbReference>
<dbReference type="InterPro" id="IPR027038">
    <property type="entry name" value="RanGap"/>
</dbReference>
<dbReference type="SMART" id="SM00368">
    <property type="entry name" value="LRR_RI"/>
    <property type="match status" value="6"/>
</dbReference>
<feature type="region of interest" description="Disordered" evidence="4">
    <location>
        <begin position="63"/>
        <end position="166"/>
    </location>
</feature>
<feature type="region of interest" description="Disordered" evidence="4">
    <location>
        <begin position="209"/>
        <end position="234"/>
    </location>
</feature>
<feature type="compositionally biased region" description="Low complexity" evidence="4">
    <location>
        <begin position="211"/>
        <end position="231"/>
    </location>
</feature>
<protein>
    <submittedName>
        <fullName evidence="5">Uncharacterized protein</fullName>
    </submittedName>
</protein>
<dbReference type="GO" id="GO:0005829">
    <property type="term" value="C:cytosol"/>
    <property type="evidence" value="ECO:0007669"/>
    <property type="project" value="TreeGrafter"/>
</dbReference>
<feature type="compositionally biased region" description="Basic and acidic residues" evidence="4">
    <location>
        <begin position="101"/>
        <end position="111"/>
    </location>
</feature>
<feature type="region of interest" description="Disordered" evidence="4">
    <location>
        <begin position="1"/>
        <end position="38"/>
    </location>
</feature>
<dbReference type="Gene3D" id="3.80.10.10">
    <property type="entry name" value="Ribonuclease Inhibitor"/>
    <property type="match status" value="3"/>
</dbReference>
<feature type="compositionally biased region" description="Low complexity" evidence="4">
    <location>
        <begin position="69"/>
        <end position="87"/>
    </location>
</feature>
<keyword evidence="6" id="KW-1185">Reference proteome</keyword>
<evidence type="ECO:0000256" key="4">
    <source>
        <dbReference type="SAM" id="MobiDB-lite"/>
    </source>
</evidence>
<dbReference type="GO" id="GO:0048471">
    <property type="term" value="C:perinuclear region of cytoplasm"/>
    <property type="evidence" value="ECO:0007669"/>
    <property type="project" value="TreeGrafter"/>
</dbReference>
<dbReference type="GO" id="GO:0005096">
    <property type="term" value="F:GTPase activator activity"/>
    <property type="evidence" value="ECO:0007669"/>
    <property type="project" value="UniProtKB-KW"/>
</dbReference>
<feature type="compositionally biased region" description="Low complexity" evidence="4">
    <location>
        <begin position="17"/>
        <end position="27"/>
    </location>
</feature>
<proteinExistence type="predicted"/>
<feature type="region of interest" description="Disordered" evidence="4">
    <location>
        <begin position="255"/>
        <end position="276"/>
    </location>
</feature>
<evidence type="ECO:0000256" key="1">
    <source>
        <dbReference type="ARBA" id="ARBA00022468"/>
    </source>
</evidence>
<feature type="compositionally biased region" description="Basic residues" evidence="4">
    <location>
        <begin position="88"/>
        <end position="100"/>
    </location>
</feature>
<evidence type="ECO:0000313" key="6">
    <source>
        <dbReference type="Proteomes" id="UP001295423"/>
    </source>
</evidence>
<evidence type="ECO:0000256" key="3">
    <source>
        <dbReference type="ARBA" id="ARBA00022737"/>
    </source>
</evidence>
<gene>
    <name evidence="5" type="ORF">CYCCA115_LOCUS19312</name>
</gene>
<dbReference type="InterPro" id="IPR001611">
    <property type="entry name" value="Leu-rich_rpt"/>
</dbReference>